<dbReference type="AlphaFoldDB" id="A0A1G7U349"/>
<dbReference type="NCBIfam" id="NF041731">
    <property type="entry name" value="transpos_ISH6"/>
    <property type="match status" value="1"/>
</dbReference>
<dbReference type="Pfam" id="PF06782">
    <property type="entry name" value="UPF0236"/>
    <property type="match status" value="1"/>
</dbReference>
<sequence length="452" mass="51125">MNVNESPIEVTITIHFVLTIDPTEQYPLAAFAEFLTEQRLESTLLEAIIESLNDVLVEAYCGEKHAQGNGTNRFQRSTTKTRTAVTTAGEHEFSLDYVEDTAAADEEKAHFRPIEQVVDFNGKKRYQQDIAEQTVDLATTLSYRDAASHAEDLERTPSKDTIRDRVIDCGRKLTEFVSSRIAGSEAETVISDGTNCYSQDEDREYHDVRVTLAEDTEAASRSLLDVSVNTPWSEIADSLDTAGVITDDAKVVSDSETSLVTAFEAENRDHQLDLSHVPRTLGYKLWDDEVLSLEDRKEIISEVAGELFHLKNSVEKHRPREEYSAIRKRIARTKERIEKTAWQLEQLSSPKAASYLRRGLDSMVTFAEDATDGFEVPWTSNPVERAMGEVAKRCKRDWMQWSEEGLDALLQLSLTKYSNPDYYHEFFDEFLRRSTHGKIRCSVSVTANGGEV</sequence>
<name>A0A1G7U349_9EURY</name>
<evidence type="ECO:0000313" key="2">
    <source>
        <dbReference type="Proteomes" id="UP000199076"/>
    </source>
</evidence>
<reference evidence="2" key="1">
    <citation type="submission" date="2016-10" db="EMBL/GenBank/DDBJ databases">
        <authorList>
            <person name="Varghese N."/>
            <person name="Submissions S."/>
        </authorList>
    </citation>
    <scope>NUCLEOTIDE SEQUENCE [LARGE SCALE GENOMIC DNA]</scope>
    <source>
        <strain evidence="2">IBRC-M 10760</strain>
    </source>
</reference>
<keyword evidence="2" id="KW-1185">Reference proteome</keyword>
<dbReference type="InterPro" id="IPR009620">
    <property type="entry name" value="UPF0236"/>
</dbReference>
<organism evidence="1 2">
    <name type="scientific">Halorientalis regularis</name>
    <dbReference type="NCBI Taxonomy" id="660518"/>
    <lineage>
        <taxon>Archaea</taxon>
        <taxon>Methanobacteriati</taxon>
        <taxon>Methanobacteriota</taxon>
        <taxon>Stenosarchaea group</taxon>
        <taxon>Halobacteria</taxon>
        <taxon>Halobacteriales</taxon>
        <taxon>Haloarculaceae</taxon>
        <taxon>Halorientalis</taxon>
    </lineage>
</organism>
<gene>
    <name evidence="1" type="ORF">SAMN05216218_1373</name>
</gene>
<dbReference type="Proteomes" id="UP000199076">
    <property type="component" value="Unassembled WGS sequence"/>
</dbReference>
<accession>A0A1G7U349</accession>
<proteinExistence type="predicted"/>
<dbReference type="EMBL" id="FNBK01000037">
    <property type="protein sequence ID" value="SDG41996.1"/>
    <property type="molecule type" value="Genomic_DNA"/>
</dbReference>
<evidence type="ECO:0000313" key="1">
    <source>
        <dbReference type="EMBL" id="SDG41996.1"/>
    </source>
</evidence>
<protein>
    <submittedName>
        <fullName evidence="1">Uncharacterized protein family (UPF0236)</fullName>
    </submittedName>
</protein>